<feature type="transmembrane region" description="Helical" evidence="6">
    <location>
        <begin position="132"/>
        <end position="151"/>
    </location>
</feature>
<dbReference type="PANTHER" id="PTHR10806:SF6">
    <property type="entry name" value="SIGNAL PEPTIDASE COMPLEX CATALYTIC SUBUNIT SEC11"/>
    <property type="match status" value="1"/>
</dbReference>
<evidence type="ECO:0000256" key="5">
    <source>
        <dbReference type="NCBIfam" id="TIGR02228"/>
    </source>
</evidence>
<gene>
    <name evidence="7" type="ORF">US67_C0069G0001</name>
</gene>
<comment type="subcellular location">
    <subcellularLocation>
        <location evidence="1">Membrane</location>
    </subcellularLocation>
</comment>
<organism evidence="7 8">
    <name type="scientific">Candidatus Woesebacteria bacterium GW2011_GWD1_38_10</name>
    <dbReference type="NCBI Taxonomy" id="1618592"/>
    <lineage>
        <taxon>Bacteria</taxon>
        <taxon>Candidatus Woeseibacteriota</taxon>
    </lineage>
</organism>
<dbReference type="GO" id="GO:0016020">
    <property type="term" value="C:membrane"/>
    <property type="evidence" value="ECO:0007669"/>
    <property type="project" value="UniProtKB-SubCell"/>
</dbReference>
<dbReference type="InterPro" id="IPR019533">
    <property type="entry name" value="Peptidase_S26"/>
</dbReference>
<dbReference type="Proteomes" id="UP000034366">
    <property type="component" value="Unassembled WGS sequence"/>
</dbReference>
<evidence type="ECO:0000256" key="2">
    <source>
        <dbReference type="ARBA" id="ARBA00022692"/>
    </source>
</evidence>
<evidence type="ECO:0000256" key="4">
    <source>
        <dbReference type="ARBA" id="ARBA00023136"/>
    </source>
</evidence>
<dbReference type="EMBL" id="LBTW01000069">
    <property type="protein sequence ID" value="KKQ46736.1"/>
    <property type="molecule type" value="Genomic_DNA"/>
</dbReference>
<dbReference type="InterPro" id="IPR036286">
    <property type="entry name" value="LexA/Signal_pep-like_sf"/>
</dbReference>
<comment type="caution">
    <text evidence="7">The sequence shown here is derived from an EMBL/GenBank/DDBJ whole genome shotgun (WGS) entry which is preliminary data.</text>
</comment>
<sequence length="333" mass="36720">MLFALVLLLLGTVFSLVEAPGGVRLFIVQSGSMEPFIKTGSMAVTKPQSAYQEGDVVSFIVKSNSNFADYGQTVMHRIVSATGENEDISFTTKGDANQGNDPDPVLPSRIKGKVIFSLPYAGYAISYARTKIGFALLIVLPAVMIVISEMMNIKREISKMVADKKAKKKSLNVMAESKNSKKGRLAVTKAVAVIVLCLLSLSSGASALLTDEEKAIGVVLSVGTWGDGPQLDCDFRGQKNMFHFGIEGWEPEFQTYSYELLYITNDITHSVEGENIPLATGFEKDIFLGSSSDDVWVEDDNFGKLELNVTLERGTKNQLQCRYRWREHFWESL</sequence>
<evidence type="ECO:0000313" key="8">
    <source>
        <dbReference type="Proteomes" id="UP000034366"/>
    </source>
</evidence>
<keyword evidence="2 6" id="KW-0812">Transmembrane</keyword>
<evidence type="ECO:0000256" key="6">
    <source>
        <dbReference type="SAM" id="Phobius"/>
    </source>
</evidence>
<keyword evidence="3 6" id="KW-1133">Transmembrane helix</keyword>
<dbReference type="PANTHER" id="PTHR10806">
    <property type="entry name" value="SIGNAL PEPTIDASE COMPLEX CATALYTIC SUBUNIT SEC11"/>
    <property type="match status" value="1"/>
</dbReference>
<protein>
    <recommendedName>
        <fullName evidence="5">Signal peptidase I</fullName>
        <ecNumber evidence="5">3.4.21.89</ecNumber>
    </recommendedName>
</protein>
<evidence type="ECO:0000313" key="7">
    <source>
        <dbReference type="EMBL" id="KKQ46736.1"/>
    </source>
</evidence>
<dbReference type="GO" id="GO:0004252">
    <property type="term" value="F:serine-type endopeptidase activity"/>
    <property type="evidence" value="ECO:0007669"/>
    <property type="project" value="UniProtKB-UniRule"/>
</dbReference>
<dbReference type="CDD" id="cd06530">
    <property type="entry name" value="S26_SPase_I"/>
    <property type="match status" value="1"/>
</dbReference>
<dbReference type="GO" id="GO:0009003">
    <property type="term" value="F:signal peptidase activity"/>
    <property type="evidence" value="ECO:0007669"/>
    <property type="project" value="UniProtKB-EC"/>
</dbReference>
<dbReference type="NCBIfam" id="TIGR02228">
    <property type="entry name" value="sigpep_I_arch"/>
    <property type="match status" value="1"/>
</dbReference>
<dbReference type="SUPFAM" id="SSF51306">
    <property type="entry name" value="LexA/Signal peptidase"/>
    <property type="match status" value="1"/>
</dbReference>
<proteinExistence type="predicted"/>
<keyword evidence="4 6" id="KW-0472">Membrane</keyword>
<accession>A0A0G0L241</accession>
<name>A0A0G0L241_9BACT</name>
<dbReference type="EC" id="3.4.21.89" evidence="5"/>
<evidence type="ECO:0000256" key="3">
    <source>
        <dbReference type="ARBA" id="ARBA00022989"/>
    </source>
</evidence>
<evidence type="ECO:0000256" key="1">
    <source>
        <dbReference type="ARBA" id="ARBA00004370"/>
    </source>
</evidence>
<feature type="transmembrane region" description="Helical" evidence="6">
    <location>
        <begin position="186"/>
        <end position="209"/>
    </location>
</feature>
<dbReference type="InterPro" id="IPR001733">
    <property type="entry name" value="Peptidase_S26B"/>
</dbReference>
<dbReference type="GO" id="GO:0006465">
    <property type="term" value="P:signal peptide processing"/>
    <property type="evidence" value="ECO:0007669"/>
    <property type="project" value="UniProtKB-UniRule"/>
</dbReference>
<dbReference type="AlphaFoldDB" id="A0A0G0L241"/>
<reference evidence="7 8" key="1">
    <citation type="journal article" date="2015" name="Nature">
        <title>rRNA introns, odd ribosomes, and small enigmatic genomes across a large radiation of phyla.</title>
        <authorList>
            <person name="Brown C.T."/>
            <person name="Hug L.A."/>
            <person name="Thomas B.C."/>
            <person name="Sharon I."/>
            <person name="Castelle C.J."/>
            <person name="Singh A."/>
            <person name="Wilkins M.J."/>
            <person name="Williams K.H."/>
            <person name="Banfield J.F."/>
        </authorList>
    </citation>
    <scope>NUCLEOTIDE SEQUENCE [LARGE SCALE GENOMIC DNA]</scope>
</reference>